<evidence type="ECO:0000313" key="4">
    <source>
        <dbReference type="Proteomes" id="UP001154282"/>
    </source>
</evidence>
<keyword evidence="1" id="KW-1133">Transmembrane helix</keyword>
<dbReference type="InterPro" id="IPR019557">
    <property type="entry name" value="AminoTfrase-like_pln_mobile"/>
</dbReference>
<accession>A0AAV0MCV3</accession>
<dbReference type="Pfam" id="PF10536">
    <property type="entry name" value="PMD"/>
    <property type="match status" value="1"/>
</dbReference>
<feature type="domain" description="Aminotransferase-like plant mobile" evidence="2">
    <location>
        <begin position="2"/>
        <end position="234"/>
    </location>
</feature>
<organism evidence="3 4">
    <name type="scientific">Linum tenue</name>
    <dbReference type="NCBI Taxonomy" id="586396"/>
    <lineage>
        <taxon>Eukaryota</taxon>
        <taxon>Viridiplantae</taxon>
        <taxon>Streptophyta</taxon>
        <taxon>Embryophyta</taxon>
        <taxon>Tracheophyta</taxon>
        <taxon>Spermatophyta</taxon>
        <taxon>Magnoliopsida</taxon>
        <taxon>eudicotyledons</taxon>
        <taxon>Gunneridae</taxon>
        <taxon>Pentapetalae</taxon>
        <taxon>rosids</taxon>
        <taxon>fabids</taxon>
        <taxon>Malpighiales</taxon>
        <taxon>Linaceae</taxon>
        <taxon>Linum</taxon>
    </lineage>
</organism>
<evidence type="ECO:0000256" key="1">
    <source>
        <dbReference type="SAM" id="Phobius"/>
    </source>
</evidence>
<feature type="transmembrane region" description="Helical" evidence="1">
    <location>
        <begin position="261"/>
        <end position="280"/>
    </location>
</feature>
<keyword evidence="4" id="KW-1185">Reference proteome</keyword>
<dbReference type="PANTHER" id="PTHR46033">
    <property type="entry name" value="PROTEIN MAIN-LIKE 2"/>
    <property type="match status" value="1"/>
</dbReference>
<dbReference type="Proteomes" id="UP001154282">
    <property type="component" value="Unassembled WGS sequence"/>
</dbReference>
<dbReference type="GO" id="GO:0010073">
    <property type="term" value="P:meristem maintenance"/>
    <property type="evidence" value="ECO:0007669"/>
    <property type="project" value="InterPro"/>
</dbReference>
<proteinExistence type="predicted"/>
<dbReference type="EMBL" id="CAMGYJ010000007">
    <property type="protein sequence ID" value="CAI0443849.1"/>
    <property type="molecule type" value="Genomic_DNA"/>
</dbReference>
<evidence type="ECO:0000259" key="2">
    <source>
        <dbReference type="Pfam" id="PF10536"/>
    </source>
</evidence>
<protein>
    <recommendedName>
        <fullName evidence="2">Aminotransferase-like plant mobile domain-containing protein</fullName>
    </recommendedName>
</protein>
<keyword evidence="1" id="KW-0472">Membrane</keyword>
<comment type="caution">
    <text evidence="3">The sequence shown here is derived from an EMBL/GenBank/DDBJ whole genome shotgun (WGS) entry which is preliminary data.</text>
</comment>
<dbReference type="PANTHER" id="PTHR46033:SF8">
    <property type="entry name" value="PROTEIN MAINTENANCE OF MERISTEMS-LIKE"/>
    <property type="match status" value="1"/>
</dbReference>
<evidence type="ECO:0000313" key="3">
    <source>
        <dbReference type="EMBL" id="CAI0443849.1"/>
    </source>
</evidence>
<reference evidence="3" key="1">
    <citation type="submission" date="2022-08" db="EMBL/GenBank/DDBJ databases">
        <authorList>
            <person name="Gutierrez-Valencia J."/>
        </authorList>
    </citation>
    <scope>NUCLEOTIDE SEQUENCE</scope>
</reference>
<name>A0AAV0MCV3_9ROSI</name>
<gene>
    <name evidence="3" type="ORF">LITE_LOCUS27849</name>
</gene>
<sequence>MCLIGSTLFVDKSSDRVRGWLYSYFRDLQIVSKYAWGAGVLAWMYRQLGRSSRAGSKGFSGCLTLLQAWIYEYFPSLRINRAAPQTVAQGDPLARRWEGPVHGGGPSEVPRRLDHYRRLLDGFTADHVDWLPFGAHPGRAVPRSLYRGVIRIYDVTEAYDPSRTLRQFGYRQVIPDPPIRPSRVSRPAVGTYRVVFGADLDQLWRSRGQLINLDAYSTPFDDTGSVDPEYLKWYTLRTHPCIVPPRDGEQQEVALLTYEMVSFYVFPLLVNFIYNILYYCGMIY</sequence>
<dbReference type="InterPro" id="IPR044824">
    <property type="entry name" value="MAIN-like"/>
</dbReference>
<dbReference type="AlphaFoldDB" id="A0AAV0MCV3"/>
<keyword evidence="1" id="KW-0812">Transmembrane</keyword>